<proteinExistence type="inferred from homology"/>
<dbReference type="SUPFAM" id="SSF64182">
    <property type="entry name" value="DHH phosphoesterases"/>
    <property type="match status" value="1"/>
</dbReference>
<dbReference type="OrthoDB" id="9759476at2"/>
<feature type="transmembrane region" description="Helical" evidence="8">
    <location>
        <begin position="33"/>
        <end position="52"/>
    </location>
</feature>
<dbReference type="RefSeq" id="WP_146567354.1">
    <property type="nucleotide sequence ID" value="NZ_VOHL01000003.1"/>
</dbReference>
<name>A0A5C5SDN6_9STRE</name>
<dbReference type="InterPro" id="IPR003156">
    <property type="entry name" value="DHHA1_dom"/>
</dbReference>
<sequence length="650" mass="72879">MRTFRFTKIHLIMIGFILFGLIAICGRLSQSEIVFLLATFLSIGLLVALMIYQQDAYRLTEVEKIDLLNQQTEDSLKKLLDKMPVGVVRFDKASKDISWFNPYAELVFTSDSGSLNVELMKDVISKKEKNLADSSVTIFGNQYLVYLDDTAEICYFFDAVISQDGMEFQSVIGLISVDNYDEMTDDLSDAQVSQINSFVADFIAKFAQEKKMFYRRLSSDRFLFFTDYKVLQELIEDKFKMLEDFRKASQDKELSLTLSIGAAYGSGNYDQIGSLANQNLNMALMRGGDQAVVKENTDNQKVMYFGGGTASTVKRSRTRTRAMMTAISDKIKMTDQVFIVGHRNLDMDALGAAVGMQYFSASLQRRAYVVYDPVNLSKDIERALSRLREDGQTILVTIDEALSMVTEQSLLIMVDHSKLALTLSRELYDRFTEVIVVDHHRRDQDFPDNAILTFIESGASSACELVTELIQFQSTKTRLTKVQASIIMAGIMLDTKNFSTRVTSRTFDVASYLRNVGSDSTEIQSISATSFEEYRQINQLIVQGEKLYDNLIIAAGADNLVYSTVIASKAADTLLNMADIDASFVLVKTDDNQVAISARSHQSINVQRIMEDLGGGGHYNLAACQLTGKTVTQAHDLLIETIIKNYSKET</sequence>
<dbReference type="Gene3D" id="3.90.1640.10">
    <property type="entry name" value="inorganic pyrophosphatase (n-terminal core)"/>
    <property type="match status" value="1"/>
</dbReference>
<evidence type="ECO:0000256" key="7">
    <source>
        <dbReference type="PIRSR" id="PIRSR026583-50"/>
    </source>
</evidence>
<dbReference type="InterPro" id="IPR038763">
    <property type="entry name" value="DHH_sf"/>
</dbReference>
<dbReference type="AlphaFoldDB" id="A0A5C5SDN6"/>
<gene>
    <name evidence="10" type="ORF">FRX57_05130</name>
</gene>
<dbReference type="SMART" id="SM00267">
    <property type="entry name" value="GGDEF"/>
    <property type="match status" value="1"/>
</dbReference>
<dbReference type="GO" id="GO:0106409">
    <property type="term" value="F:cyclic-di-AMP phosphodiesterase activity"/>
    <property type="evidence" value="ECO:0007669"/>
    <property type="project" value="RHEA"/>
</dbReference>
<dbReference type="InterPro" id="IPR049553">
    <property type="entry name" value="GdpP-like_PAS"/>
</dbReference>
<keyword evidence="6" id="KW-0378">Hydrolase</keyword>
<dbReference type="InterPro" id="IPR014528">
    <property type="entry name" value="GdpP/PdeA"/>
</dbReference>
<dbReference type="Proteomes" id="UP000317430">
    <property type="component" value="Unassembled WGS sequence"/>
</dbReference>
<comment type="similarity">
    <text evidence="6">Belongs to the GdpP/PdeA phosphodiesterase family.</text>
</comment>
<comment type="function">
    <text evidence="6">Has phosphodiesterase (PDE) activity against cyclic-di-AMP (c-di-AMP).</text>
</comment>
<dbReference type="PROSITE" id="PS50887">
    <property type="entry name" value="GGDEF"/>
    <property type="match status" value="1"/>
</dbReference>
<feature type="binding site" evidence="7">
    <location>
        <position position="348"/>
    </location>
    <ligand>
        <name>Mn(2+)</name>
        <dbReference type="ChEBI" id="CHEBI:29035"/>
        <label>2</label>
    </ligand>
</feature>
<evidence type="ECO:0000256" key="6">
    <source>
        <dbReference type="PIRNR" id="PIRNR026583"/>
    </source>
</evidence>
<feature type="transmembrane region" description="Helical" evidence="8">
    <location>
        <begin position="6"/>
        <end position="26"/>
    </location>
</feature>
<evidence type="ECO:0000256" key="4">
    <source>
        <dbReference type="ARBA" id="ARBA00022989"/>
    </source>
</evidence>
<keyword evidence="7" id="KW-0479">Metal-binding</keyword>
<dbReference type="Pfam" id="PF02272">
    <property type="entry name" value="DHHA1"/>
    <property type="match status" value="1"/>
</dbReference>
<protein>
    <recommendedName>
        <fullName evidence="6">Cyclic-di-AMP phosphodiesterase</fullName>
        <ecNumber evidence="6">3.1.4.-</ecNumber>
    </recommendedName>
</protein>
<dbReference type="Pfam" id="PF21370">
    <property type="entry name" value="PAS_GdpP"/>
    <property type="match status" value="1"/>
</dbReference>
<dbReference type="InterPro" id="IPR000160">
    <property type="entry name" value="GGDEF_dom"/>
</dbReference>
<dbReference type="PIRSF" id="PIRSF026583">
    <property type="entry name" value="YybT"/>
    <property type="match status" value="1"/>
</dbReference>
<feature type="binding site" evidence="7">
    <location>
        <position position="439"/>
    </location>
    <ligand>
        <name>Mn(2+)</name>
        <dbReference type="ChEBI" id="CHEBI:29035"/>
        <label>2</label>
    </ligand>
</feature>
<dbReference type="GO" id="GO:0003676">
    <property type="term" value="F:nucleic acid binding"/>
    <property type="evidence" value="ECO:0007669"/>
    <property type="project" value="UniProtKB-UniRule"/>
</dbReference>
<keyword evidence="4 8" id="KW-1133">Transmembrane helix</keyword>
<evidence type="ECO:0000313" key="11">
    <source>
        <dbReference type="Proteomes" id="UP000317430"/>
    </source>
</evidence>
<feature type="binding site" evidence="7">
    <location>
        <position position="415"/>
    </location>
    <ligand>
        <name>Mn(2+)</name>
        <dbReference type="ChEBI" id="CHEBI:29035"/>
        <label>2</label>
    </ligand>
</feature>
<evidence type="ECO:0000313" key="10">
    <source>
        <dbReference type="EMBL" id="TWS97672.1"/>
    </source>
</evidence>
<reference evidence="10 11" key="1">
    <citation type="submission" date="2019-08" db="EMBL/GenBank/DDBJ databases">
        <authorList>
            <person name="Lei W."/>
        </authorList>
    </citation>
    <scope>NUCLEOTIDE SEQUENCE [LARGE SCALE GENOMIC DNA]</scope>
    <source>
        <strain evidence="10 11">CCUG 66496</strain>
    </source>
</reference>
<keyword evidence="5 6" id="KW-0472">Membrane</keyword>
<dbReference type="InterPro" id="IPR051319">
    <property type="entry name" value="Oligoribo/pAp-PDE_c-di-AMP_PDE"/>
</dbReference>
<dbReference type="EMBL" id="VOHL01000003">
    <property type="protein sequence ID" value="TWS97672.1"/>
    <property type="molecule type" value="Genomic_DNA"/>
</dbReference>
<evidence type="ECO:0000256" key="5">
    <source>
        <dbReference type="ARBA" id="ARBA00023136"/>
    </source>
</evidence>
<accession>A0A5C5SDN6</accession>
<dbReference type="PANTHER" id="PTHR47618:SF2">
    <property type="entry name" value="CYCLIC-DI-AMP PHOSPHODIESTERASE GDPP"/>
    <property type="match status" value="1"/>
</dbReference>
<evidence type="ECO:0000256" key="3">
    <source>
        <dbReference type="ARBA" id="ARBA00022692"/>
    </source>
</evidence>
<organism evidence="10 11">
    <name type="scientific">Streptococcus cuniculipharyngis</name>
    <dbReference type="NCBI Taxonomy" id="1562651"/>
    <lineage>
        <taxon>Bacteria</taxon>
        <taxon>Bacillati</taxon>
        <taxon>Bacillota</taxon>
        <taxon>Bacilli</taxon>
        <taxon>Lactobacillales</taxon>
        <taxon>Streptococcaceae</taxon>
        <taxon>Streptococcus</taxon>
    </lineage>
</organism>
<dbReference type="Pfam" id="PF01368">
    <property type="entry name" value="DHH"/>
    <property type="match status" value="1"/>
</dbReference>
<evidence type="ECO:0000256" key="1">
    <source>
        <dbReference type="ARBA" id="ARBA00004651"/>
    </source>
</evidence>
<evidence type="ECO:0000256" key="8">
    <source>
        <dbReference type="SAM" id="Phobius"/>
    </source>
</evidence>
<dbReference type="EC" id="3.1.4.-" evidence="6"/>
<feature type="binding site" evidence="7">
    <location>
        <position position="494"/>
    </location>
    <ligand>
        <name>Mn(2+)</name>
        <dbReference type="ChEBI" id="CHEBI:29035"/>
        <label>2</label>
    </ligand>
</feature>
<comment type="catalytic activity">
    <reaction evidence="6">
        <text>3',3'-c-di-AMP + H2O = 5'-O-phosphonoadenylyl-(3'-&gt;5')-adenosine + H(+)</text>
        <dbReference type="Rhea" id="RHEA:54420"/>
        <dbReference type="ChEBI" id="CHEBI:15377"/>
        <dbReference type="ChEBI" id="CHEBI:15378"/>
        <dbReference type="ChEBI" id="CHEBI:71500"/>
        <dbReference type="ChEBI" id="CHEBI:138171"/>
    </reaction>
</comment>
<dbReference type="InterPro" id="IPR001667">
    <property type="entry name" value="DDH_dom"/>
</dbReference>
<keyword evidence="7" id="KW-0464">Manganese</keyword>
<dbReference type="Gene3D" id="3.30.450.20">
    <property type="entry name" value="PAS domain"/>
    <property type="match status" value="1"/>
</dbReference>
<dbReference type="GO" id="GO:0016787">
    <property type="term" value="F:hydrolase activity"/>
    <property type="evidence" value="ECO:0007669"/>
    <property type="project" value="UniProtKB-UniRule"/>
</dbReference>
<comment type="subcellular location">
    <subcellularLocation>
        <location evidence="1">Cell membrane</location>
        <topology evidence="1">Multi-pass membrane protein</topology>
    </subcellularLocation>
</comment>
<comment type="caution">
    <text evidence="10">The sequence shown here is derived from an EMBL/GenBank/DDBJ whole genome shotgun (WGS) entry which is preliminary data.</text>
</comment>
<keyword evidence="2 6" id="KW-1003">Cell membrane</keyword>
<dbReference type="GO" id="GO:0005886">
    <property type="term" value="C:plasma membrane"/>
    <property type="evidence" value="ECO:0007669"/>
    <property type="project" value="UniProtKB-SubCell"/>
</dbReference>
<keyword evidence="3 8" id="KW-0812">Transmembrane</keyword>
<feature type="binding site" evidence="7">
    <location>
        <position position="346"/>
    </location>
    <ligand>
        <name>Mn(2+)</name>
        <dbReference type="ChEBI" id="CHEBI:29035"/>
        <label>1</label>
    </ligand>
</feature>
<evidence type="ECO:0000259" key="9">
    <source>
        <dbReference type="PROSITE" id="PS50887"/>
    </source>
</evidence>
<feature type="domain" description="GGDEF" evidence="9">
    <location>
        <begin position="168"/>
        <end position="296"/>
    </location>
</feature>
<keyword evidence="11" id="KW-1185">Reference proteome</keyword>
<dbReference type="PANTHER" id="PTHR47618">
    <property type="entry name" value="BIFUNCTIONAL OLIGORIBONUCLEASE AND PAP PHOSPHATASE NRNA"/>
    <property type="match status" value="1"/>
</dbReference>
<comment type="cofactor">
    <cofactor evidence="7">
        <name>Mn(2+)</name>
        <dbReference type="ChEBI" id="CHEBI:29035"/>
    </cofactor>
    <text evidence="7">For phosphodiesterase activity, probably binds 2 Mn(2+) per subunit.</text>
</comment>
<dbReference type="Pfam" id="PF24898">
    <property type="entry name" value="GGDEF_GdpP"/>
    <property type="match status" value="1"/>
</dbReference>
<dbReference type="GO" id="GO:0046872">
    <property type="term" value="F:metal ion binding"/>
    <property type="evidence" value="ECO:0007669"/>
    <property type="project" value="UniProtKB-KW"/>
</dbReference>
<dbReference type="Gene3D" id="3.10.310.30">
    <property type="match status" value="1"/>
</dbReference>
<feature type="binding site" evidence="7">
    <location>
        <position position="342"/>
    </location>
    <ligand>
        <name>Mn(2+)</name>
        <dbReference type="ChEBI" id="CHEBI:29035"/>
        <label>1</label>
    </ligand>
</feature>
<evidence type="ECO:0000256" key="2">
    <source>
        <dbReference type="ARBA" id="ARBA00022475"/>
    </source>
</evidence>
<feature type="binding site" evidence="7">
    <location>
        <position position="415"/>
    </location>
    <ligand>
        <name>Mn(2+)</name>
        <dbReference type="ChEBI" id="CHEBI:29035"/>
        <label>1</label>
    </ligand>
</feature>